<gene>
    <name evidence="11" type="ORF">ODALV1_LOCUS3347</name>
</gene>
<reference evidence="11 12" key="1">
    <citation type="submission" date="2024-08" db="EMBL/GenBank/DDBJ databases">
        <authorList>
            <person name="Cucini C."/>
            <person name="Frati F."/>
        </authorList>
    </citation>
    <scope>NUCLEOTIDE SEQUENCE [LARGE SCALE GENOMIC DNA]</scope>
</reference>
<evidence type="ECO:0000256" key="8">
    <source>
        <dbReference type="SAM" id="Coils"/>
    </source>
</evidence>
<evidence type="ECO:0000256" key="2">
    <source>
        <dbReference type="ARBA" id="ARBA00004286"/>
    </source>
</evidence>
<keyword evidence="8" id="KW-0175">Coiled coil</keyword>
<feature type="coiled-coil region" evidence="8">
    <location>
        <begin position="505"/>
        <end position="543"/>
    </location>
</feature>
<dbReference type="PROSITE" id="PS50280">
    <property type="entry name" value="SET"/>
    <property type="match status" value="1"/>
</dbReference>
<dbReference type="EMBL" id="CAXLJM020000010">
    <property type="protein sequence ID" value="CAL8076054.1"/>
    <property type="molecule type" value="Genomic_DNA"/>
</dbReference>
<evidence type="ECO:0000256" key="9">
    <source>
        <dbReference type="SAM" id="MobiDB-lite"/>
    </source>
</evidence>
<dbReference type="InterPro" id="IPR046341">
    <property type="entry name" value="SET_dom_sf"/>
</dbReference>
<dbReference type="InterPro" id="IPR050777">
    <property type="entry name" value="SET2_Histone-Lys_MeTrsfase"/>
</dbReference>
<keyword evidence="12" id="KW-1185">Reference proteome</keyword>
<organism evidence="11 12">
    <name type="scientific">Orchesella dallaii</name>
    <dbReference type="NCBI Taxonomy" id="48710"/>
    <lineage>
        <taxon>Eukaryota</taxon>
        <taxon>Metazoa</taxon>
        <taxon>Ecdysozoa</taxon>
        <taxon>Arthropoda</taxon>
        <taxon>Hexapoda</taxon>
        <taxon>Collembola</taxon>
        <taxon>Entomobryomorpha</taxon>
        <taxon>Entomobryoidea</taxon>
        <taxon>Orchesellidae</taxon>
        <taxon>Orchesellinae</taxon>
        <taxon>Orchesella</taxon>
    </lineage>
</organism>
<keyword evidence="3" id="KW-0158">Chromosome</keyword>
<feature type="compositionally biased region" description="Low complexity" evidence="9">
    <location>
        <begin position="225"/>
        <end position="242"/>
    </location>
</feature>
<evidence type="ECO:0000256" key="5">
    <source>
        <dbReference type="ARBA" id="ARBA00022679"/>
    </source>
</evidence>
<keyword evidence="5" id="KW-0808">Transferase</keyword>
<comment type="caution">
    <text evidence="11">The sequence shown here is derived from an EMBL/GenBank/DDBJ whole genome shotgun (WGS) entry which is preliminary data.</text>
</comment>
<evidence type="ECO:0000256" key="6">
    <source>
        <dbReference type="ARBA" id="ARBA00022691"/>
    </source>
</evidence>
<evidence type="ECO:0000313" key="12">
    <source>
        <dbReference type="Proteomes" id="UP001642540"/>
    </source>
</evidence>
<feature type="coiled-coil region" evidence="8">
    <location>
        <begin position="577"/>
        <end position="621"/>
    </location>
</feature>
<feature type="region of interest" description="Disordered" evidence="9">
    <location>
        <begin position="223"/>
        <end position="242"/>
    </location>
</feature>
<comment type="subcellular location">
    <subcellularLocation>
        <location evidence="2">Chromosome</location>
    </subcellularLocation>
    <subcellularLocation>
        <location evidence="1">Nucleus</location>
    </subcellularLocation>
</comment>
<keyword evidence="4" id="KW-0489">Methyltransferase</keyword>
<sequence>MYKCTVCKSRMNEAERFSHRSLCMDSQTLRKRKSDEIDSSGSSNYCYEGTEVGRMSQSKMKMQRAYISLPCTDIRKYVDPSQKLNHRILCHRNVSISVKPKSEYLESTSASCESIMTKKRRSCDVDLRDGSRRKLIRICYAEDVTEHESSDGEPAIEETNNVISSSFQKRKLPPPTFNGAILDPYCEESRNKLAEYEICLVKDDNGVSCNYCRPFVNFTKSNQRSLENSTNSSEISTPSSEVVEQNNNEVIADDTGICEDSSNLEGDLDDVMEYDGSNTTVHQVPQLNLITLQEEFSQDRNEALNLKQDMLHQTAILDAQDHKITEVLSRTSILQEQLQTTNAEAEEIKKQLLGQQEATAAEREEIKTLLVEQQQTTSAEAEEIKKQLLEQQVATNAQNEQIKKLLLEQQQATNAEAVHLQKQLAEQIRKQLVEQQEATNAESKQIKKLLLEQQQTTNAKAEEIKRQLLEQQEATTVEREEIKTLLVEQQQTTNAEREEIKTLLVEQQQTTNADAENLKKQLVEQIKKQLVEQQEATNAEREQIKTLLVQHLEATNAETEQIKNLLVMRDAKVTILENKLEQAVEVMRQMISKLEEKDVQHSELQRQLKELQDKRSNELALENMKCHASLLQQFADYVHSEHGPMSEKECARLVGYTYCPSNVRSPGVVEVQEKAVRRIVKVVNGYPSHCTCVIINRKKCSTDDCPNRKHRLSCPPTCDPLCQNNPWEHDTFAAGKKTGLKMTELGWGVFATAFIPKDTLIGEYTGIVALTSEGLPPNEMPYLFSLPPDGCVIQAYKQGSVMRCVNHSCDPNLDYYIYIDKEEFKIVYYALVDIPLNTELTVNYRWLWENAEEAMRMFLNKFVGTNGMDDPGMNDPVHRIVWTQEVVRTNG</sequence>
<evidence type="ECO:0000256" key="4">
    <source>
        <dbReference type="ARBA" id="ARBA00022603"/>
    </source>
</evidence>
<name>A0ABP1PSS4_9HEXA</name>
<accession>A0ABP1PSS4</accession>
<dbReference type="Gene3D" id="2.170.270.10">
    <property type="entry name" value="SET domain"/>
    <property type="match status" value="1"/>
</dbReference>
<dbReference type="Proteomes" id="UP001642540">
    <property type="component" value="Unassembled WGS sequence"/>
</dbReference>
<protein>
    <recommendedName>
        <fullName evidence="10">SET domain-containing protein</fullName>
    </recommendedName>
</protein>
<feature type="domain" description="SET" evidence="10">
    <location>
        <begin position="736"/>
        <end position="845"/>
    </location>
</feature>
<evidence type="ECO:0000256" key="7">
    <source>
        <dbReference type="ARBA" id="ARBA00023242"/>
    </source>
</evidence>
<dbReference type="PANTHER" id="PTHR22884">
    <property type="entry name" value="SET DOMAIN PROTEINS"/>
    <property type="match status" value="1"/>
</dbReference>
<dbReference type="InterPro" id="IPR001214">
    <property type="entry name" value="SET_dom"/>
</dbReference>
<keyword evidence="6" id="KW-0949">S-adenosyl-L-methionine</keyword>
<feature type="coiled-coil region" evidence="8">
    <location>
        <begin position="331"/>
        <end position="391"/>
    </location>
</feature>
<evidence type="ECO:0000256" key="1">
    <source>
        <dbReference type="ARBA" id="ARBA00004123"/>
    </source>
</evidence>
<keyword evidence="7" id="KW-0539">Nucleus</keyword>
<evidence type="ECO:0000259" key="10">
    <source>
        <dbReference type="PROSITE" id="PS50280"/>
    </source>
</evidence>
<dbReference type="Pfam" id="PF00856">
    <property type="entry name" value="SET"/>
    <property type="match status" value="1"/>
</dbReference>
<proteinExistence type="predicted"/>
<evidence type="ECO:0000256" key="3">
    <source>
        <dbReference type="ARBA" id="ARBA00022454"/>
    </source>
</evidence>
<dbReference type="SMART" id="SM00317">
    <property type="entry name" value="SET"/>
    <property type="match status" value="1"/>
</dbReference>
<evidence type="ECO:0000313" key="11">
    <source>
        <dbReference type="EMBL" id="CAL8076054.1"/>
    </source>
</evidence>
<dbReference type="SUPFAM" id="SSF82199">
    <property type="entry name" value="SET domain"/>
    <property type="match status" value="1"/>
</dbReference>